<name>A0A5B8VQV1_9BACT</name>
<dbReference type="Pfam" id="PF18780">
    <property type="entry name" value="HNH_repeat"/>
    <property type="match status" value="1"/>
</dbReference>
<keyword evidence="2" id="KW-1185">Reference proteome</keyword>
<accession>A0A5B8VQV1</accession>
<dbReference type="KEGG" id="agi:FSB73_19175"/>
<sequence>MDQDKAQQYIEALQEHFKRTGRCPIKEDFHKDLYGIKRHFGNWTNALKAAGLQYTRKKEYSKEQLKKTLLDYYAKYNKSPRTVDCSRANGLYAPVFYLNTFQVKTWAEVLTAVGLGFYQVWKPSVDDLKQALLDFEQQHGKLPGTKDCTTANGLPAYETILKAFGVSSWQEVIKKIGLKPNRTLNPSIAQVKNSLLNFYVKHKRAPKASECLKANGLYSKNIYYKKFGVKTWTAVLKTAGLDRFTLKSPVTEDKNKALKVLLQFIKKEKITTEKQYKLVYKKHQLPSTAYINQQFGGWRNLLKKAGLWSDVDKKKLINAIIEHYKQQGKSPTMDELAKDCR</sequence>
<evidence type="ECO:0000313" key="2">
    <source>
        <dbReference type="Proteomes" id="UP000321291"/>
    </source>
</evidence>
<dbReference type="AlphaFoldDB" id="A0A5B8VQV1"/>
<protein>
    <submittedName>
        <fullName evidence="1">Uncharacterized protein</fullName>
    </submittedName>
</protein>
<reference evidence="1 2" key="1">
    <citation type="journal article" date="2017" name="Int. J. Syst. Evol. Microbiol.">
        <title>Arachidicoccus ginsenosidivorans sp. nov., with ginsenoside-converting activity isolated from ginseng cultivating soil.</title>
        <authorList>
            <person name="Siddiqi M.Z."/>
            <person name="Aslam Z."/>
            <person name="Im W.T."/>
        </authorList>
    </citation>
    <scope>NUCLEOTIDE SEQUENCE [LARGE SCALE GENOMIC DNA]</scope>
    <source>
        <strain evidence="1 2">Gsoil 809</strain>
    </source>
</reference>
<dbReference type="OrthoDB" id="694186at2"/>
<organism evidence="1 2">
    <name type="scientific">Arachidicoccus ginsenosidivorans</name>
    <dbReference type="NCBI Taxonomy" id="496057"/>
    <lineage>
        <taxon>Bacteria</taxon>
        <taxon>Pseudomonadati</taxon>
        <taxon>Bacteroidota</taxon>
        <taxon>Chitinophagia</taxon>
        <taxon>Chitinophagales</taxon>
        <taxon>Chitinophagaceae</taxon>
        <taxon>Arachidicoccus</taxon>
    </lineage>
</organism>
<gene>
    <name evidence="1" type="ORF">FSB73_19175</name>
</gene>
<dbReference type="InterPro" id="IPR041025">
    <property type="entry name" value="HNH_repeat"/>
</dbReference>
<dbReference type="Proteomes" id="UP000321291">
    <property type="component" value="Chromosome"/>
</dbReference>
<dbReference type="EMBL" id="CP042434">
    <property type="protein sequence ID" value="QEC73461.1"/>
    <property type="molecule type" value="Genomic_DNA"/>
</dbReference>
<proteinExistence type="predicted"/>
<evidence type="ECO:0000313" key="1">
    <source>
        <dbReference type="EMBL" id="QEC73461.1"/>
    </source>
</evidence>
<dbReference type="RefSeq" id="WP_146785889.1">
    <property type="nucleotide sequence ID" value="NZ_CP042434.1"/>
</dbReference>